<organism evidence="1">
    <name type="scientific">Anguilla anguilla</name>
    <name type="common">European freshwater eel</name>
    <name type="synonym">Muraena anguilla</name>
    <dbReference type="NCBI Taxonomy" id="7936"/>
    <lineage>
        <taxon>Eukaryota</taxon>
        <taxon>Metazoa</taxon>
        <taxon>Chordata</taxon>
        <taxon>Craniata</taxon>
        <taxon>Vertebrata</taxon>
        <taxon>Euteleostomi</taxon>
        <taxon>Actinopterygii</taxon>
        <taxon>Neopterygii</taxon>
        <taxon>Teleostei</taxon>
        <taxon>Anguilliformes</taxon>
        <taxon>Anguillidae</taxon>
        <taxon>Anguilla</taxon>
    </lineage>
</organism>
<dbReference type="AlphaFoldDB" id="A0A0E9SX17"/>
<reference evidence="1" key="2">
    <citation type="journal article" date="2015" name="Fish Shellfish Immunol.">
        <title>Early steps in the European eel (Anguilla anguilla)-Vibrio vulnificus interaction in the gills: Role of the RtxA13 toxin.</title>
        <authorList>
            <person name="Callol A."/>
            <person name="Pajuelo D."/>
            <person name="Ebbesson L."/>
            <person name="Teles M."/>
            <person name="MacKenzie S."/>
            <person name="Amaro C."/>
        </authorList>
    </citation>
    <scope>NUCLEOTIDE SEQUENCE</scope>
</reference>
<sequence>MTINQGGRRASSVLTCVPTSKLSPC</sequence>
<evidence type="ECO:0000313" key="1">
    <source>
        <dbReference type="EMBL" id="JAH45889.1"/>
    </source>
</evidence>
<name>A0A0E9SX17_ANGAN</name>
<proteinExistence type="predicted"/>
<reference evidence="1" key="1">
    <citation type="submission" date="2014-11" db="EMBL/GenBank/DDBJ databases">
        <authorList>
            <person name="Amaro Gonzalez C."/>
        </authorList>
    </citation>
    <scope>NUCLEOTIDE SEQUENCE</scope>
</reference>
<dbReference type="EMBL" id="GBXM01062688">
    <property type="protein sequence ID" value="JAH45889.1"/>
    <property type="molecule type" value="Transcribed_RNA"/>
</dbReference>
<accession>A0A0E9SX17</accession>
<protein>
    <submittedName>
        <fullName evidence="1">Uncharacterized protein</fullName>
    </submittedName>
</protein>